<organism evidence="3 4">
    <name type="scientific">Schaalia georgiae F0490</name>
    <dbReference type="NCBI Taxonomy" id="1125717"/>
    <lineage>
        <taxon>Bacteria</taxon>
        <taxon>Bacillati</taxon>
        <taxon>Actinomycetota</taxon>
        <taxon>Actinomycetes</taxon>
        <taxon>Actinomycetales</taxon>
        <taxon>Actinomycetaceae</taxon>
        <taxon>Schaalia</taxon>
    </lineage>
</organism>
<sequence length="196" mass="20249">MAVRASARFCAALAVGCAALAPACSSPDPAVQSGTAASPVPQSTGQLPQAEPASGGCAAMDEVFTRAVQTTSQGQAFAALTRQGPALGASADADPQQVWQAFTALLDSDPWKSEFEAAATDDASRHAVEALHTYVQVGQRLSSGAVPEYADEQQAQDDLKAGRVPAPNPEYEQAVADVADAHTALTQCMPHWPVLF</sequence>
<dbReference type="Proteomes" id="UP000004578">
    <property type="component" value="Unassembled WGS sequence"/>
</dbReference>
<evidence type="ECO:0008006" key="5">
    <source>
        <dbReference type="Google" id="ProtNLM"/>
    </source>
</evidence>
<accession>J1GWQ5</accession>
<comment type="caution">
    <text evidence="3">The sequence shown here is derived from an EMBL/GenBank/DDBJ whole genome shotgun (WGS) entry which is preliminary data.</text>
</comment>
<dbReference type="EMBL" id="AKFS01000280">
    <property type="protein sequence ID" value="EJF37343.1"/>
    <property type="molecule type" value="Genomic_DNA"/>
</dbReference>
<evidence type="ECO:0000313" key="4">
    <source>
        <dbReference type="Proteomes" id="UP000004578"/>
    </source>
</evidence>
<feature type="region of interest" description="Disordered" evidence="1">
    <location>
        <begin position="28"/>
        <end position="55"/>
    </location>
</feature>
<evidence type="ECO:0000256" key="1">
    <source>
        <dbReference type="SAM" id="MobiDB-lite"/>
    </source>
</evidence>
<reference evidence="3 4" key="1">
    <citation type="submission" date="2012-05" db="EMBL/GenBank/DDBJ databases">
        <authorList>
            <person name="Harkins D.M."/>
            <person name="Madupu R."/>
            <person name="Durkin A.S."/>
            <person name="Torralba M."/>
            <person name="Methe B."/>
            <person name="Sutton G.G."/>
            <person name="Nelson K.E."/>
        </authorList>
    </citation>
    <scope>NUCLEOTIDE SEQUENCE [LARGE SCALE GENOMIC DNA]</scope>
    <source>
        <strain evidence="3 4">F0490</strain>
    </source>
</reference>
<feature type="signal peptide" evidence="2">
    <location>
        <begin position="1"/>
        <end position="23"/>
    </location>
</feature>
<evidence type="ECO:0000256" key="2">
    <source>
        <dbReference type="SAM" id="SignalP"/>
    </source>
</evidence>
<protein>
    <recommendedName>
        <fullName evidence="5">Lipoprotein</fullName>
    </recommendedName>
</protein>
<keyword evidence="4" id="KW-1185">Reference proteome</keyword>
<evidence type="ECO:0000313" key="3">
    <source>
        <dbReference type="EMBL" id="EJF37343.1"/>
    </source>
</evidence>
<name>J1GWQ5_9ACTO</name>
<dbReference type="OrthoDB" id="3258306at2"/>
<proteinExistence type="predicted"/>
<dbReference type="AlphaFoldDB" id="J1GWQ5"/>
<dbReference type="PATRIC" id="fig|1125717.3.peg.1755"/>
<feature type="chain" id="PRO_5039068288" description="Lipoprotein" evidence="2">
    <location>
        <begin position="24"/>
        <end position="196"/>
    </location>
</feature>
<feature type="compositionally biased region" description="Polar residues" evidence="1">
    <location>
        <begin position="32"/>
        <end position="47"/>
    </location>
</feature>
<gene>
    <name evidence="3" type="ORF">HMPREF1317_1151</name>
</gene>
<keyword evidence="2" id="KW-0732">Signal</keyword>